<keyword evidence="2" id="KW-1185">Reference proteome</keyword>
<evidence type="ECO:0000313" key="2">
    <source>
        <dbReference type="Proteomes" id="UP000078542"/>
    </source>
</evidence>
<dbReference type="STRING" id="456900.A0A151IKF7"/>
<dbReference type="Gene3D" id="3.30.420.10">
    <property type="entry name" value="Ribonuclease H-like superfamily/Ribonuclease H"/>
    <property type="match status" value="1"/>
</dbReference>
<dbReference type="AlphaFoldDB" id="A0A151IKF7"/>
<dbReference type="PANTHER" id="PTHR47326:SF1">
    <property type="entry name" value="HTH PSQ-TYPE DOMAIN-CONTAINING PROTEIN"/>
    <property type="match status" value="1"/>
</dbReference>
<dbReference type="EMBL" id="KQ977212">
    <property type="protein sequence ID" value="KYN04950.1"/>
    <property type="molecule type" value="Genomic_DNA"/>
</dbReference>
<dbReference type="InterPro" id="IPR036397">
    <property type="entry name" value="RNaseH_sf"/>
</dbReference>
<evidence type="ECO:0000313" key="1">
    <source>
        <dbReference type="EMBL" id="KYN04950.1"/>
    </source>
</evidence>
<accession>A0A151IKF7</accession>
<gene>
    <name evidence="1" type="ORF">ALC62_04166</name>
</gene>
<dbReference type="GO" id="GO:0003676">
    <property type="term" value="F:nucleic acid binding"/>
    <property type="evidence" value="ECO:0007669"/>
    <property type="project" value="InterPro"/>
</dbReference>
<dbReference type="PANTHER" id="PTHR47326">
    <property type="entry name" value="TRANSPOSABLE ELEMENT TC3 TRANSPOSASE-LIKE PROTEIN"/>
    <property type="match status" value="1"/>
</dbReference>
<name>A0A151IKF7_9HYME</name>
<reference evidence="1 2" key="1">
    <citation type="submission" date="2016-03" db="EMBL/GenBank/DDBJ databases">
        <title>Cyphomyrmex costatus WGS genome.</title>
        <authorList>
            <person name="Nygaard S."/>
            <person name="Hu H."/>
            <person name="Boomsma J."/>
            <person name="Zhang G."/>
        </authorList>
    </citation>
    <scope>NUCLEOTIDE SEQUENCE [LARGE SCALE GENOMIC DNA]</scope>
    <source>
        <strain evidence="1">MS0001</strain>
        <tissue evidence="1">Whole body</tissue>
    </source>
</reference>
<evidence type="ECO:0008006" key="3">
    <source>
        <dbReference type="Google" id="ProtNLM"/>
    </source>
</evidence>
<proteinExistence type="predicted"/>
<sequence>MWYQQDGCSAHSARIITELLNRKFGDCWIGRSGYNKWPACSPDLTPMDFYLWGKLKQQAYSEMPTTREDTKERIRRACVAIDPNEIRRAVLSVSTYFRKCVDVQGHHFEHLS</sequence>
<protein>
    <recommendedName>
        <fullName evidence="3">Transposable element Tc3 transposase</fullName>
    </recommendedName>
</protein>
<organism evidence="1 2">
    <name type="scientific">Cyphomyrmex costatus</name>
    <dbReference type="NCBI Taxonomy" id="456900"/>
    <lineage>
        <taxon>Eukaryota</taxon>
        <taxon>Metazoa</taxon>
        <taxon>Ecdysozoa</taxon>
        <taxon>Arthropoda</taxon>
        <taxon>Hexapoda</taxon>
        <taxon>Insecta</taxon>
        <taxon>Pterygota</taxon>
        <taxon>Neoptera</taxon>
        <taxon>Endopterygota</taxon>
        <taxon>Hymenoptera</taxon>
        <taxon>Apocrita</taxon>
        <taxon>Aculeata</taxon>
        <taxon>Formicoidea</taxon>
        <taxon>Formicidae</taxon>
        <taxon>Myrmicinae</taxon>
        <taxon>Cyphomyrmex</taxon>
    </lineage>
</organism>
<dbReference type="Proteomes" id="UP000078542">
    <property type="component" value="Unassembled WGS sequence"/>
</dbReference>